<reference evidence="1 2" key="1">
    <citation type="journal article" date="2004" name="J. Bacteriol.">
        <title>Lactobacillus plantarum bacteriophage LP65: a new member of the SPO1-like genus of the family Myoviridae.</title>
        <authorList>
            <person name="Chibani-Chennoufi S."/>
            <person name="Dillmann M.L."/>
            <person name="Marvin-Guy L."/>
            <person name="Rami-Shojaei S."/>
            <person name="Brussow H."/>
        </authorList>
    </citation>
    <scope>NUCLEOTIDE SEQUENCE</scope>
</reference>
<evidence type="ECO:0000313" key="2">
    <source>
        <dbReference type="Proteomes" id="UP000002117"/>
    </source>
</evidence>
<dbReference type="EMBL" id="AY682195">
    <property type="protein sequence ID" value="AAV35839.1"/>
    <property type="molecule type" value="Genomic_DNA"/>
</dbReference>
<name>Q5ULU5_9CAUD</name>
<accession>Q5ULU5</accession>
<organism evidence="1 2">
    <name type="scientific">Lactobacillus phage LP65</name>
    <dbReference type="NCBI Taxonomy" id="2892344"/>
    <lineage>
        <taxon>Viruses</taxon>
        <taxon>Duplodnaviria</taxon>
        <taxon>Heunggongvirae</taxon>
        <taxon>Uroviricota</taxon>
        <taxon>Caudoviricetes</taxon>
        <taxon>Herelleviridae</taxon>
        <taxon>Salchichonvirus</taxon>
        <taxon>Salchichonvirus LP65</taxon>
    </lineage>
</organism>
<evidence type="ECO:0000313" key="1">
    <source>
        <dbReference type="EMBL" id="AAV35839.1"/>
    </source>
</evidence>
<dbReference type="Proteomes" id="UP000002117">
    <property type="component" value="Segment"/>
</dbReference>
<protein>
    <submittedName>
        <fullName evidence="1">Orf19</fullName>
    </submittedName>
</protein>
<proteinExistence type="predicted"/>
<dbReference type="RefSeq" id="YP_164654.1">
    <property type="nucleotide sequence ID" value="NC_006565.1"/>
</dbReference>
<keyword evidence="2" id="KW-1185">Reference proteome</keyword>
<gene>
    <name evidence="1" type="ORF">orf19</name>
</gene>
<sequence length="92" mass="10038">MILSRTDLEDKHPELHVGDVINSPIGNKDEFYMVISGNCGYGILNLSSGAIQYLGRDSGADIKLFEGSLDELSEYLGTYTKVSGNFNAYIGE</sequence>
<dbReference type="KEGG" id="vg:3197394"/>